<dbReference type="InterPro" id="IPR010994">
    <property type="entry name" value="RuvA_2-like"/>
</dbReference>
<proteinExistence type="predicted"/>
<evidence type="ECO:0000259" key="6">
    <source>
        <dbReference type="SMART" id="SM00729"/>
    </source>
</evidence>
<feature type="domain" description="Elp3/MiaA/NifB-like radical SAM core" evidence="6">
    <location>
        <begin position="58"/>
        <end position="285"/>
    </location>
</feature>
<dbReference type="AlphaFoldDB" id="A0AAW9FG03"/>
<organism evidence="7">
    <name type="scientific">Agrobacterium rosae</name>
    <dbReference type="NCBI Taxonomy" id="1972867"/>
    <lineage>
        <taxon>Bacteria</taxon>
        <taxon>Pseudomonadati</taxon>
        <taxon>Pseudomonadota</taxon>
        <taxon>Alphaproteobacteria</taxon>
        <taxon>Hyphomicrobiales</taxon>
        <taxon>Rhizobiaceae</taxon>
        <taxon>Rhizobium/Agrobacterium group</taxon>
        <taxon>Agrobacterium</taxon>
    </lineage>
</organism>
<dbReference type="NCBIfam" id="TIGR03916">
    <property type="entry name" value="rSAM_link_UDG"/>
    <property type="match status" value="1"/>
</dbReference>
<accession>A0AAW9FG03</accession>
<dbReference type="Pfam" id="PF04055">
    <property type="entry name" value="Radical_SAM"/>
    <property type="match status" value="1"/>
</dbReference>
<dbReference type="GO" id="GO:0051536">
    <property type="term" value="F:iron-sulfur cluster binding"/>
    <property type="evidence" value="ECO:0007669"/>
    <property type="project" value="UniProtKB-KW"/>
</dbReference>
<dbReference type="GO" id="GO:0003824">
    <property type="term" value="F:catalytic activity"/>
    <property type="evidence" value="ECO:0007669"/>
    <property type="project" value="InterPro"/>
</dbReference>
<dbReference type="SUPFAM" id="SSF47781">
    <property type="entry name" value="RuvA domain 2-like"/>
    <property type="match status" value="1"/>
</dbReference>
<dbReference type="Gene3D" id="3.20.20.70">
    <property type="entry name" value="Aldolase class I"/>
    <property type="match status" value="1"/>
</dbReference>
<comment type="caution">
    <text evidence="7">The sequence shown here is derived from an EMBL/GenBank/DDBJ whole genome shotgun (WGS) entry which is preliminary data.</text>
</comment>
<evidence type="ECO:0000256" key="2">
    <source>
        <dbReference type="ARBA" id="ARBA00022691"/>
    </source>
</evidence>
<dbReference type="SFLD" id="SFLDS00029">
    <property type="entry name" value="Radical_SAM"/>
    <property type="match status" value="1"/>
</dbReference>
<keyword evidence="4" id="KW-0408">Iron</keyword>
<dbReference type="PANTHER" id="PTHR21180:SF9">
    <property type="entry name" value="TYPE II SECRETION SYSTEM PROTEIN K"/>
    <property type="match status" value="1"/>
</dbReference>
<sequence length="410" mass="45905">MKKSIKERLAVLSDAAKYDASCASSGTTKRNSFASGGLGSTEGSGICHAYAPDGRCISLLKILLTNFCIYDCAYCINRSSSNVERARFTVEEVVWLTLEFYRRNYIEGLFLSSGIIRSSDHTMEELVRVARELRVTHGFRGYIHLKSIPEASARLVEEAGLYADRLSINIELPTDSGIGQFAPEKHPINIRKSMADIRLKIEEAGEPTIQTKRVRKFAPAGQSTQMIVGADGANDTTILSTSARLYGSYGLRRVYYSAFSPIPDSSKNLPLIKPPLMREHRLYQADWLYRFYGFDIDEIASTQKDGMLDLDIDPKLAWALANRQQFPVDVNKADRETLLRVPGFGTKTVKSILSSRRFRQLRLEDIARFGVSLKKVKAFVVAGGWSPGKLTERPDLRDMFAPQPEQLSLL</sequence>
<dbReference type="EMBL" id="JAVRAF010000001">
    <property type="protein sequence ID" value="MDX8301524.1"/>
    <property type="molecule type" value="Genomic_DNA"/>
</dbReference>
<dbReference type="GO" id="GO:0046872">
    <property type="term" value="F:metal ion binding"/>
    <property type="evidence" value="ECO:0007669"/>
    <property type="project" value="UniProtKB-KW"/>
</dbReference>
<keyword evidence="2" id="KW-0949">S-adenosyl-L-methionine</keyword>
<dbReference type="InterPro" id="IPR051675">
    <property type="entry name" value="Endo/Exo/Phosphatase_dom_1"/>
</dbReference>
<name>A0AAW9FG03_9HYPH</name>
<dbReference type="SMART" id="SM00729">
    <property type="entry name" value="Elp3"/>
    <property type="match status" value="1"/>
</dbReference>
<evidence type="ECO:0000256" key="5">
    <source>
        <dbReference type="ARBA" id="ARBA00023014"/>
    </source>
</evidence>
<dbReference type="SUPFAM" id="SSF102114">
    <property type="entry name" value="Radical SAM enzymes"/>
    <property type="match status" value="1"/>
</dbReference>
<evidence type="ECO:0000313" key="7">
    <source>
        <dbReference type="EMBL" id="MDX8301524.1"/>
    </source>
</evidence>
<keyword evidence="5" id="KW-0411">Iron-sulfur</keyword>
<dbReference type="InterPro" id="IPR007197">
    <property type="entry name" value="rSAM"/>
</dbReference>
<dbReference type="InterPro" id="IPR058240">
    <property type="entry name" value="rSAM_sf"/>
</dbReference>
<dbReference type="SFLD" id="SFLDG01102">
    <property type="entry name" value="Uncharacterised_Radical_SAM_Su"/>
    <property type="match status" value="1"/>
</dbReference>
<evidence type="ECO:0000256" key="3">
    <source>
        <dbReference type="ARBA" id="ARBA00022723"/>
    </source>
</evidence>
<protein>
    <submittedName>
        <fullName evidence="7">DNA modification/repair radical SAM protein</fullName>
    </submittedName>
</protein>
<dbReference type="InterPro" id="IPR023874">
    <property type="entry name" value="DNA_rSAM_put"/>
</dbReference>
<dbReference type="Gene3D" id="1.10.150.320">
    <property type="entry name" value="Photosystem II 12 kDa extrinsic protein"/>
    <property type="match status" value="1"/>
</dbReference>
<reference evidence="7" key="1">
    <citation type="journal article" date="2023" name="Phytobiomes J">
        <title>Deciphering the key players within the bacterial microbiota associated with aerial crown gall tumors on rhododendron: Insights into the gallobiome.</title>
        <authorList>
            <person name="Kuzmanovic N."/>
            <person name="Nesme J."/>
            <person name="Wolf J."/>
            <person name="Neumann-Schaal M."/>
            <person name="Petersen J."/>
            <person name="Fernandez-Gnecco G."/>
            <person name="Sproeer C."/>
            <person name="Bunk B."/>
            <person name="Overmann J."/>
            <person name="Sorensen S.J."/>
            <person name="Idczak E."/>
            <person name="Smalla K."/>
        </authorList>
    </citation>
    <scope>NUCLEOTIDE SEQUENCE</scope>
    <source>
        <strain evidence="7">Rho-11.1</strain>
    </source>
</reference>
<dbReference type="InterPro" id="IPR006638">
    <property type="entry name" value="Elp3/MiaA/NifB-like_rSAM"/>
</dbReference>
<dbReference type="CDD" id="cd01335">
    <property type="entry name" value="Radical_SAM"/>
    <property type="match status" value="1"/>
</dbReference>
<evidence type="ECO:0000256" key="4">
    <source>
        <dbReference type="ARBA" id="ARBA00023004"/>
    </source>
</evidence>
<comment type="cofactor">
    <cofactor evidence="1">
        <name>[4Fe-4S] cluster</name>
        <dbReference type="ChEBI" id="CHEBI:49883"/>
    </cofactor>
</comment>
<keyword evidence="3" id="KW-0479">Metal-binding</keyword>
<evidence type="ECO:0000256" key="1">
    <source>
        <dbReference type="ARBA" id="ARBA00001966"/>
    </source>
</evidence>
<dbReference type="InterPro" id="IPR013785">
    <property type="entry name" value="Aldolase_TIM"/>
</dbReference>
<gene>
    <name evidence="7" type="ORF">RMR22_04660</name>
</gene>
<dbReference type="RefSeq" id="WP_103584392.1">
    <property type="nucleotide sequence ID" value="NZ_CP192781.1"/>
</dbReference>
<dbReference type="PANTHER" id="PTHR21180">
    <property type="entry name" value="ENDONUCLEASE/EXONUCLEASE/PHOSPHATASE FAMILY DOMAIN-CONTAINING PROTEIN 1"/>
    <property type="match status" value="1"/>
</dbReference>